<dbReference type="Proteomes" id="UP000485058">
    <property type="component" value="Unassembled WGS sequence"/>
</dbReference>
<keyword evidence="2" id="KW-1185">Reference proteome</keyword>
<dbReference type="AlphaFoldDB" id="A0A6A0AAB7"/>
<dbReference type="EMBL" id="BLLF01004275">
    <property type="protein sequence ID" value="GFH29291.1"/>
    <property type="molecule type" value="Genomic_DNA"/>
</dbReference>
<protein>
    <submittedName>
        <fullName evidence="1">Uncharacterized protein</fullName>
    </submittedName>
</protein>
<name>A0A6A0AAB7_HAELA</name>
<organism evidence="1 2">
    <name type="scientific">Haematococcus lacustris</name>
    <name type="common">Green alga</name>
    <name type="synonym">Haematococcus pluvialis</name>
    <dbReference type="NCBI Taxonomy" id="44745"/>
    <lineage>
        <taxon>Eukaryota</taxon>
        <taxon>Viridiplantae</taxon>
        <taxon>Chlorophyta</taxon>
        <taxon>core chlorophytes</taxon>
        <taxon>Chlorophyceae</taxon>
        <taxon>CS clade</taxon>
        <taxon>Chlamydomonadales</taxon>
        <taxon>Haematococcaceae</taxon>
        <taxon>Haematococcus</taxon>
    </lineage>
</organism>
<evidence type="ECO:0000313" key="1">
    <source>
        <dbReference type="EMBL" id="GFH29291.1"/>
    </source>
</evidence>
<comment type="caution">
    <text evidence="1">The sequence shown here is derived from an EMBL/GenBank/DDBJ whole genome shotgun (WGS) entry which is preliminary data.</text>
</comment>
<evidence type="ECO:0000313" key="2">
    <source>
        <dbReference type="Proteomes" id="UP000485058"/>
    </source>
</evidence>
<reference evidence="1 2" key="1">
    <citation type="submission" date="2020-02" db="EMBL/GenBank/DDBJ databases">
        <title>Draft genome sequence of Haematococcus lacustris strain NIES-144.</title>
        <authorList>
            <person name="Morimoto D."/>
            <person name="Nakagawa S."/>
            <person name="Yoshida T."/>
            <person name="Sawayama S."/>
        </authorList>
    </citation>
    <scope>NUCLEOTIDE SEQUENCE [LARGE SCALE GENOMIC DNA]</scope>
    <source>
        <strain evidence="1 2">NIES-144</strain>
    </source>
</reference>
<proteinExistence type="predicted"/>
<accession>A0A6A0AAB7</accession>
<gene>
    <name evidence="1" type="ORF">HaLaN_27927</name>
</gene>
<sequence>MQCYSDGTLVNLKGKSVHPFLMTLMNLDPSTRVKHLKWAIGYKLRYSKGRSSELTAGDCEAVQRNLASFGTLFNDRVAPLLPSKGDFIKLHRLNHIVDDIQRTGNLLNIHAQHWEASHKHTKDLYKHSNRQRSSLSQMVALGRLRAAAQRMDQVDLGSTAAPYRTMFKRVVETGRPALAANGVNVQLSELIDSTHDATHRQPELKLLPVKLKDFGEMFLPGVALPWGITLVQSAALPAKAEDADMCEVVTVHATPTYYNGRPWYSNVAVDVPEEGGL</sequence>